<dbReference type="AlphaFoldDB" id="A0A1W1H4E3"/>
<evidence type="ECO:0000313" key="3">
    <source>
        <dbReference type="Proteomes" id="UP000191133"/>
    </source>
</evidence>
<accession>A0A1W1H4E3</accession>
<evidence type="ECO:0000256" key="1">
    <source>
        <dbReference type="SAM" id="Phobius"/>
    </source>
</evidence>
<sequence>MTTRSYAHVGCATVLLGGAGLLFVAGGVEALQQGAPLGWLAIAGGLATWAVLGFLYWINARAYRRQEETERQPYAPPSPKRGGFWKGFFVTWTIVVAAHITVFLGMGFADLLPHPEQSRAIFSLLVLALVPAHVVVPVLGGAVYGLVRSTALR</sequence>
<keyword evidence="1" id="KW-0472">Membrane</keyword>
<evidence type="ECO:0008006" key="4">
    <source>
        <dbReference type="Google" id="ProtNLM"/>
    </source>
</evidence>
<name>A0A1W1H4E3_9GAMM</name>
<gene>
    <name evidence="2" type="ORF">SAMN04488690_4131</name>
</gene>
<evidence type="ECO:0000313" key="2">
    <source>
        <dbReference type="EMBL" id="SLM26364.1"/>
    </source>
</evidence>
<dbReference type="EMBL" id="FWEU01000008">
    <property type="protein sequence ID" value="SLM26364.1"/>
    <property type="molecule type" value="Genomic_DNA"/>
</dbReference>
<keyword evidence="1" id="KW-0812">Transmembrane</keyword>
<dbReference type="Proteomes" id="UP000191133">
    <property type="component" value="Unassembled WGS sequence"/>
</dbReference>
<dbReference type="RefSeq" id="WP_080150768.1">
    <property type="nucleotide sequence ID" value="NZ_FWEU01000008.1"/>
</dbReference>
<feature type="transmembrane region" description="Helical" evidence="1">
    <location>
        <begin position="121"/>
        <end position="147"/>
    </location>
</feature>
<feature type="transmembrane region" description="Helical" evidence="1">
    <location>
        <begin position="88"/>
        <end position="109"/>
    </location>
</feature>
<keyword evidence="1" id="KW-1133">Transmembrane helix</keyword>
<organism evidence="2 3">
    <name type="scientific">Stenotrophomonas indicatrix</name>
    <dbReference type="NCBI Taxonomy" id="2045451"/>
    <lineage>
        <taxon>Bacteria</taxon>
        <taxon>Pseudomonadati</taxon>
        <taxon>Pseudomonadota</taxon>
        <taxon>Gammaproteobacteria</taxon>
        <taxon>Lysobacterales</taxon>
        <taxon>Lysobacteraceae</taxon>
        <taxon>Stenotrophomonas</taxon>
    </lineage>
</organism>
<protein>
    <recommendedName>
        <fullName evidence="4">Transmembrane protein</fullName>
    </recommendedName>
</protein>
<feature type="transmembrane region" description="Helical" evidence="1">
    <location>
        <begin position="40"/>
        <end position="58"/>
    </location>
</feature>
<proteinExistence type="predicted"/>
<reference evidence="3" key="1">
    <citation type="submission" date="2016-10" db="EMBL/GenBank/DDBJ databases">
        <authorList>
            <person name="Varghese N."/>
            <person name="Submissions S."/>
        </authorList>
    </citation>
    <scope>NUCLEOTIDE SEQUENCE [LARGE SCALE GENOMIC DNA]</scope>
    <source>
        <strain evidence="3">92MFCol6.1</strain>
    </source>
</reference>